<dbReference type="HOGENOM" id="CLU_280176_0_0_12"/>
<reference evidence="5 6" key="1">
    <citation type="submission" date="2012-06" db="EMBL/GenBank/DDBJ databases">
        <title>The complete chromosome of genome of Turneriella parva DSM 21527.</title>
        <authorList>
            <consortium name="US DOE Joint Genome Institute (JGI-PGF)"/>
            <person name="Lucas S."/>
            <person name="Han J."/>
            <person name="Lapidus A."/>
            <person name="Bruce D."/>
            <person name="Goodwin L."/>
            <person name="Pitluck S."/>
            <person name="Peters L."/>
            <person name="Kyrpides N."/>
            <person name="Mavromatis K."/>
            <person name="Ivanova N."/>
            <person name="Mikhailova N."/>
            <person name="Chertkov O."/>
            <person name="Detter J.C."/>
            <person name="Tapia R."/>
            <person name="Han C."/>
            <person name="Land M."/>
            <person name="Hauser L."/>
            <person name="Markowitz V."/>
            <person name="Cheng J.-F."/>
            <person name="Hugenholtz P."/>
            <person name="Woyke T."/>
            <person name="Wu D."/>
            <person name="Gronow S."/>
            <person name="Wellnitz S."/>
            <person name="Brambilla E."/>
            <person name="Klenk H.-P."/>
            <person name="Eisen J.A."/>
        </authorList>
    </citation>
    <scope>NUCLEOTIDE SEQUENCE [LARGE SCALE GENOMIC DNA]</scope>
    <source>
        <strain evidence="6">ATCC BAA-1111 / DSM 21527 / NCTC 11395 / H</strain>
    </source>
</reference>
<dbReference type="PANTHER" id="PTHR36220">
    <property type="entry name" value="UNNAMED PRODUCT"/>
    <property type="match status" value="1"/>
</dbReference>
<evidence type="ECO:0000313" key="5">
    <source>
        <dbReference type="EMBL" id="AFM12837.1"/>
    </source>
</evidence>
<dbReference type="Proteomes" id="UP000006048">
    <property type="component" value="Chromosome"/>
</dbReference>
<dbReference type="Gene3D" id="2.60.220.30">
    <property type="match status" value="1"/>
</dbReference>
<dbReference type="InterPro" id="IPR028994">
    <property type="entry name" value="Integrin_alpha_N"/>
</dbReference>
<dbReference type="KEGG" id="tpx:Turpa_2192"/>
<evidence type="ECO:0000256" key="1">
    <source>
        <dbReference type="ARBA" id="ARBA00022729"/>
    </source>
</evidence>
<dbReference type="RefSeq" id="WP_014803343.1">
    <property type="nucleotide sequence ID" value="NC_018020.1"/>
</dbReference>
<dbReference type="InterPro" id="IPR013519">
    <property type="entry name" value="Int_alpha_beta-p"/>
</dbReference>
<keyword evidence="6" id="KW-1185">Reference proteome</keyword>
<evidence type="ECO:0000259" key="4">
    <source>
        <dbReference type="Pfam" id="PF13290"/>
    </source>
</evidence>
<proteinExistence type="predicted"/>
<dbReference type="Pfam" id="PF14312">
    <property type="entry name" value="FG-GAP_2"/>
    <property type="match status" value="7"/>
</dbReference>
<evidence type="ECO:0000313" key="6">
    <source>
        <dbReference type="Proteomes" id="UP000006048"/>
    </source>
</evidence>
<dbReference type="InterPro" id="IPR013517">
    <property type="entry name" value="FG-GAP"/>
</dbReference>
<dbReference type="PATRIC" id="fig|869212.3.peg.2204"/>
<dbReference type="InterPro" id="IPR059177">
    <property type="entry name" value="GH29D-like_dom"/>
</dbReference>
<gene>
    <name evidence="5" type="ordered locus">Turpa_2192</name>
</gene>
<dbReference type="PANTHER" id="PTHR36220:SF1">
    <property type="entry name" value="GAMMA TUBULIN COMPLEX COMPONENT C-TERMINAL DOMAIN-CONTAINING PROTEIN"/>
    <property type="match status" value="1"/>
</dbReference>
<dbReference type="AlphaFoldDB" id="I4B6D0"/>
<dbReference type="Pfam" id="PF13290">
    <property type="entry name" value="CHB_HEX_C_1"/>
    <property type="match status" value="1"/>
</dbReference>
<dbReference type="EMBL" id="CP002959">
    <property type="protein sequence ID" value="AFM12837.1"/>
    <property type="molecule type" value="Genomic_DNA"/>
</dbReference>
<protein>
    <recommendedName>
        <fullName evidence="4">GH29D-like beta-sandwich domain-containing protein</fullName>
    </recommendedName>
</protein>
<keyword evidence="3" id="KW-0325">Glycoprotein</keyword>
<sequence>MRRFSIFLIAGFFFFYCKKSGNDASSLGDTASGAAAYQTSAQIGAAGGTISDPNGQWTFTVPAGALSETKTITVTTNATPVGSVPQEFAASASLLKLEPSGLTFLTPATLKVTYPQGEMSEGGIEEKSQKQYYINDDSTVTAMATTLNTTTNEITAQVPHFTITGTLKTNITRVNSGSITRPSRVRRIANNLITYFNNLGSDAARNAEFQMAANNPMLLAFLNKLVQILGSDIFTAAFPNADFDGDGTVNSADPIVAVNGANVTLVSSGSLFVSTNPGAINSTQFVWRSSATGTYSIGLNGTNCSDGTQLASGAVTQNVDNTYTPINASALIDGDNEFRVCVTTTPGPITRFLMVEIARDEVLPVSSASPAGGTYSTAQNVSMSCLDTGAAECAQIAFTTNGSDPTFDAAGNVTNGTLVTEMWMTPATGNTTLKVRSRDEAGNIGTTTSFFFSVPAPTYTVGGVVSGLNGTVVLQNNGGDNLTLTTNSSFTFATVLTSGSAYNVTVSTQPSDQVCTVASAGGTVAAANISSVTVSCATSYTVGGSVTGLTGTLVLQNNGGENRTLTADGSFTFAASLASGSAYDVTALTNPASQVCSVANNGGAIASANVTNITVQCASDTAWVQDAYLKASNAEAIDYFGYSVAVSGSTVVVGAYGEDSNQTTITNTDGTASANNSATNSGAAYVFKREINGDWVQDAYLKASNAEANDNFGWSVAVSGSTVIVGAFREESYQTTITNADGSASANNSASYSGAVYVFKRESSGDWVQDAYLKASNAEVGDQFGWSVAVSGSTVVVGAYGEDSNQTTITNTDGAASANNSADDSGAVYVFKRETNGDWVQEAYLKATNAGVDEQFGNSVAVSGSTVVVGARYERADQTTITNTDGSASANKSANGSGAVYVFKRESSGDWVQDAYLKASNAEVSDQFGWSVAVSGSTVVVGANGEDSNQTTITNTDGAASANNSADDSGAVYVFKRETNGDWVQDAYLKASNAEAIDYFGYSVAVSGSTIVVGAYQEDSNQTIITNTDGAASAINSATNSGAVYVFKRETNGDWMQDAYLKASNADANDNFGYSVVVSGSTIVVGAYGEASNQTTITNADGTASANNSATNSGAVYIFKAF</sequence>
<keyword evidence="2" id="KW-0677">Repeat</keyword>
<accession>I4B6D0</accession>
<keyword evidence="1" id="KW-0732">Signal</keyword>
<dbReference type="Gene3D" id="2.130.10.130">
    <property type="entry name" value="Integrin alpha, N-terminal"/>
    <property type="match status" value="3"/>
</dbReference>
<evidence type="ECO:0000256" key="3">
    <source>
        <dbReference type="ARBA" id="ARBA00023180"/>
    </source>
</evidence>
<feature type="domain" description="GH29D-like beta-sandwich" evidence="4">
    <location>
        <begin position="370"/>
        <end position="447"/>
    </location>
</feature>
<organism evidence="5 6">
    <name type="scientific">Turneriella parva (strain ATCC BAA-1111 / DSM 21527 / NCTC 11395 / H)</name>
    <name type="common">Leptospira parva</name>
    <dbReference type="NCBI Taxonomy" id="869212"/>
    <lineage>
        <taxon>Bacteria</taxon>
        <taxon>Pseudomonadati</taxon>
        <taxon>Spirochaetota</taxon>
        <taxon>Spirochaetia</taxon>
        <taxon>Leptospirales</taxon>
        <taxon>Leptospiraceae</taxon>
        <taxon>Turneriella</taxon>
    </lineage>
</organism>
<dbReference type="STRING" id="869212.Turpa_2192"/>
<name>I4B6D0_TURPD</name>
<dbReference type="SMART" id="SM00191">
    <property type="entry name" value="Int_alpha"/>
    <property type="match status" value="6"/>
</dbReference>
<dbReference type="OrthoDB" id="9782766at2"/>
<evidence type="ECO:0000256" key="2">
    <source>
        <dbReference type="ARBA" id="ARBA00022737"/>
    </source>
</evidence>